<dbReference type="Proteomes" id="UP000308199">
    <property type="component" value="Unassembled WGS sequence"/>
</dbReference>
<comment type="subcellular location">
    <subcellularLocation>
        <location evidence="1">Membrane</location>
    </subcellularLocation>
    <subcellularLocation>
        <location evidence="10">Mitochondrion outer membrane</location>
        <topology evidence="10">Multi-pass membrane protein</topology>
    </subcellularLocation>
    <text evidence="10">The ERMES/MDM complex localizes to a few discrete foci (around 10 per single cell), that represent mitochondria-endoplasmic reticulum junctions. These foci are often found next to mtDNA nucleoids.</text>
</comment>
<dbReference type="PROSITE" id="PS51847">
    <property type="entry name" value="SMP"/>
    <property type="match status" value="1"/>
</dbReference>
<dbReference type="EMBL" id="SGPK01000002">
    <property type="protein sequence ID" value="THH12246.1"/>
    <property type="molecule type" value="Genomic_DNA"/>
</dbReference>
<keyword evidence="8 10" id="KW-0496">Mitochondrion</keyword>
<dbReference type="Pfam" id="PF26545">
    <property type="entry name" value="Mdm34_N"/>
    <property type="match status" value="1"/>
</dbReference>
<dbReference type="GO" id="GO:0007005">
    <property type="term" value="P:mitochondrion organization"/>
    <property type="evidence" value="ECO:0007669"/>
    <property type="project" value="InterPro"/>
</dbReference>
<proteinExistence type="inferred from homology"/>
<evidence type="ECO:0000313" key="13">
    <source>
        <dbReference type="EMBL" id="THH12246.1"/>
    </source>
</evidence>
<reference evidence="13 14" key="1">
    <citation type="submission" date="2019-02" db="EMBL/GenBank/DDBJ databases">
        <title>Genome sequencing of the rare red list fungi Phellinidium pouzarii.</title>
        <authorList>
            <person name="Buettner E."/>
            <person name="Kellner H."/>
        </authorList>
    </citation>
    <scope>NUCLEOTIDE SEQUENCE [LARGE SCALE GENOMIC DNA]</scope>
    <source>
        <strain evidence="13 14">DSM 108285</strain>
    </source>
</reference>
<dbReference type="GO" id="GO:0015914">
    <property type="term" value="P:phospholipid transport"/>
    <property type="evidence" value="ECO:0007669"/>
    <property type="project" value="TreeGrafter"/>
</dbReference>
<keyword evidence="6" id="KW-0445">Lipid transport</keyword>
<dbReference type="GO" id="GO:1990456">
    <property type="term" value="P:mitochondrion-endoplasmic reticulum membrane tethering"/>
    <property type="evidence" value="ECO:0007669"/>
    <property type="project" value="TreeGrafter"/>
</dbReference>
<comment type="function">
    <text evidence="10">Component of the ERMES/MDM complex, which serves as a molecular tether to connect the endoplasmic reticulum (ER) and mitochondria. Components of this complex are involved in the control of mitochondrial shape and protein biogenesis, and function in nonvesicular lipid trafficking between the ER and mitochondria. MDM34 is required for the interaction of the ER-resident membrane protein MMM1 and the outer mitochondrial membrane-resident beta-barrel protein MDM10.</text>
</comment>
<organism evidence="13 14">
    <name type="scientific">Phellinidium pouzarii</name>
    <dbReference type="NCBI Taxonomy" id="167371"/>
    <lineage>
        <taxon>Eukaryota</taxon>
        <taxon>Fungi</taxon>
        <taxon>Dikarya</taxon>
        <taxon>Basidiomycota</taxon>
        <taxon>Agaricomycotina</taxon>
        <taxon>Agaricomycetes</taxon>
        <taxon>Hymenochaetales</taxon>
        <taxon>Hymenochaetaceae</taxon>
        <taxon>Phellinidium</taxon>
    </lineage>
</organism>
<feature type="compositionally biased region" description="Basic and acidic residues" evidence="11">
    <location>
        <begin position="631"/>
        <end position="647"/>
    </location>
</feature>
<evidence type="ECO:0000256" key="9">
    <source>
        <dbReference type="ARBA" id="ARBA00023136"/>
    </source>
</evidence>
<evidence type="ECO:0000256" key="5">
    <source>
        <dbReference type="ARBA" id="ARBA00022787"/>
    </source>
</evidence>
<evidence type="ECO:0000256" key="3">
    <source>
        <dbReference type="ARBA" id="ARBA00022452"/>
    </source>
</evidence>
<comment type="domain">
    <text evidence="10">Lacks alpha-helical transmembrane segments, suggesting that it resides in the membrane via beta-sheet conformations similar to those predicted for other outer membrane proteins and porin.</text>
</comment>
<dbReference type="GO" id="GO:0008289">
    <property type="term" value="F:lipid binding"/>
    <property type="evidence" value="ECO:0007669"/>
    <property type="project" value="UniProtKB-KW"/>
</dbReference>
<feature type="domain" description="SMP-LTD" evidence="12">
    <location>
        <begin position="1"/>
        <end position="194"/>
    </location>
</feature>
<evidence type="ECO:0000256" key="4">
    <source>
        <dbReference type="ARBA" id="ARBA00022692"/>
    </source>
</evidence>
<evidence type="ECO:0000256" key="11">
    <source>
        <dbReference type="SAM" id="MobiDB-lite"/>
    </source>
</evidence>
<dbReference type="HAMAP" id="MF_03105">
    <property type="entry name" value="Mdm34"/>
    <property type="match status" value="1"/>
</dbReference>
<feature type="region of interest" description="Disordered" evidence="11">
    <location>
        <begin position="493"/>
        <end position="512"/>
    </location>
</feature>
<evidence type="ECO:0000259" key="12">
    <source>
        <dbReference type="PROSITE" id="PS51847"/>
    </source>
</evidence>
<name>A0A4S4LJK4_9AGAM</name>
<sequence>MSFTFQWPRFSDQFHADAIQLLDVALNKGNKPPVIADRIEVVELEMGTQPPELEIRDIGDLTMNQFRGIFRLTYAGDAHIVLRTKVQANPLYHKKPDIHLMGGSRGMLAANQPLVVPMILRLSNFKLNSYVVLVVSKPKGITLVFKTDPLQNVDINSTFDSINVIQKFIQKEIEGQLRQMFREDLPGIIHRLSQQWIKRSTTVEAPYLSKRPAMSHRAGLETMSNPDIPRTRTSMSSGLYLPLNRQGSMRQPFIGQRRLSTSRNVSARPSLMNIQGSSDIPEYSYDLDTGSFTTEVPEKKAFSHLGHIHRESRGLADLREENSDYGDTEASSFDVIDWDDTLTDIVDDHGLPISEADLTEYESIPAVGGGMITRPRVYHASSLLRASSGASAQESKVQTSVQLTSPALNRLSQSLVDVRQPPLLGPYRSRLSFPTHKRESWDTASVQGDSLYSDSPMYSSQTTNLHRVRVEDDLEDYPFEPAANAPTLAQHQSYIAQSSSSSNPTSSAVQLDTTSALAFERTSTSRRPSVSSMPPISPFSSPYSDAGDSEAEHKIVLRPGVNNAISQLSLLNRSNHTLSPFTRTLEHFTIRSVPPKSLTSYGSMSTGPVERQPVKAKRKRTYRLGGSATNTEDKKLPLPPETAKELPRSPSSAASEFDVSEIDRYFCSHDEFTPHHIHNVNFDPLLFNTPHLRHRSPLNHRKL</sequence>
<evidence type="ECO:0000256" key="1">
    <source>
        <dbReference type="ARBA" id="ARBA00004370"/>
    </source>
</evidence>
<keyword evidence="4 10" id="KW-0812">Transmembrane</keyword>
<comment type="similarity">
    <text evidence="10">Belongs to the MDM34 family.</text>
</comment>
<dbReference type="OrthoDB" id="17927at2759"/>
<accession>A0A4S4LJK4</accession>
<dbReference type="PANTHER" id="PTHR28185">
    <property type="entry name" value="MITOCHONDRIAL DISTRIBUTION AND MORPHOLOGY PROTEIN 34"/>
    <property type="match status" value="1"/>
</dbReference>
<dbReference type="InterPro" id="IPR031468">
    <property type="entry name" value="SMP_LBD"/>
</dbReference>
<feature type="compositionally biased region" description="Low complexity" evidence="11">
    <location>
        <begin position="498"/>
        <end position="507"/>
    </location>
</feature>
<evidence type="ECO:0000256" key="2">
    <source>
        <dbReference type="ARBA" id="ARBA00022448"/>
    </source>
</evidence>
<dbReference type="InterPro" id="IPR058825">
    <property type="entry name" value="MDM34_N"/>
</dbReference>
<dbReference type="PANTHER" id="PTHR28185:SF1">
    <property type="entry name" value="MITOCHONDRIAL DISTRIBUTION AND MORPHOLOGY PROTEIN 34"/>
    <property type="match status" value="1"/>
</dbReference>
<evidence type="ECO:0000256" key="7">
    <source>
        <dbReference type="ARBA" id="ARBA00023121"/>
    </source>
</evidence>
<keyword evidence="9 10" id="KW-0472">Membrane</keyword>
<feature type="compositionally biased region" description="Polar residues" evidence="11">
    <location>
        <begin position="597"/>
        <end position="606"/>
    </location>
</feature>
<feature type="region of interest" description="Disordered" evidence="11">
    <location>
        <begin position="597"/>
        <end position="654"/>
    </location>
</feature>
<keyword evidence="3 10" id="KW-1134">Transmembrane beta strand</keyword>
<gene>
    <name evidence="10" type="primary">MDM34</name>
    <name evidence="13" type="ORF">EW145_g121</name>
</gene>
<evidence type="ECO:0000256" key="8">
    <source>
        <dbReference type="ARBA" id="ARBA00023128"/>
    </source>
</evidence>
<dbReference type="CDD" id="cd21673">
    <property type="entry name" value="SMP_Mdm34"/>
    <property type="match status" value="1"/>
</dbReference>
<keyword evidence="2" id="KW-0813">Transport</keyword>
<protein>
    <recommendedName>
        <fullName evidence="10">Mitochondrial distribution and morphology protein 34</fullName>
    </recommendedName>
</protein>
<keyword evidence="14" id="KW-1185">Reference proteome</keyword>
<dbReference type="InterPro" id="IPR027536">
    <property type="entry name" value="MDM34"/>
</dbReference>
<comment type="caution">
    <text evidence="13">The sequence shown here is derived from an EMBL/GenBank/DDBJ whole genome shotgun (WGS) entry which is preliminary data.</text>
</comment>
<keyword evidence="7" id="KW-0446">Lipid-binding</keyword>
<comment type="subunit">
    <text evidence="10">Component of the ER-mitochondria encounter structure (ERMES) or MDM complex, composed of MMM1, MDM10, MDM12 and MDM34.</text>
</comment>
<evidence type="ECO:0000313" key="14">
    <source>
        <dbReference type="Proteomes" id="UP000308199"/>
    </source>
</evidence>
<feature type="compositionally biased region" description="Low complexity" evidence="11">
    <location>
        <begin position="525"/>
        <end position="544"/>
    </location>
</feature>
<evidence type="ECO:0000256" key="6">
    <source>
        <dbReference type="ARBA" id="ARBA00023055"/>
    </source>
</evidence>
<dbReference type="AlphaFoldDB" id="A0A4S4LJK4"/>
<evidence type="ECO:0000256" key="10">
    <source>
        <dbReference type="HAMAP-Rule" id="MF_03105"/>
    </source>
</evidence>
<feature type="region of interest" description="Disordered" evidence="11">
    <location>
        <begin position="520"/>
        <end position="547"/>
    </location>
</feature>
<dbReference type="GO" id="GO:0032865">
    <property type="term" value="C:ERMES complex"/>
    <property type="evidence" value="ECO:0007669"/>
    <property type="project" value="UniProtKB-UniRule"/>
</dbReference>
<keyword evidence="5 10" id="KW-1000">Mitochondrion outer membrane</keyword>